<feature type="non-terminal residue" evidence="2">
    <location>
        <position position="58"/>
    </location>
</feature>
<feature type="non-terminal residue" evidence="2">
    <location>
        <position position="1"/>
    </location>
</feature>
<comment type="caution">
    <text evidence="2">The sequence shown here is derived from an EMBL/GenBank/DDBJ whole genome shotgun (WGS) entry which is preliminary data.</text>
</comment>
<proteinExistence type="predicted"/>
<sequence>HYPSTLFGLEKDLSFSGSIGAIYQTFNGKDLYPSIEEKAAHLLYCVVKNHSFIDGNKR</sequence>
<dbReference type="InterPro" id="IPR003812">
    <property type="entry name" value="Fido"/>
</dbReference>
<evidence type="ECO:0000313" key="2">
    <source>
        <dbReference type="EMBL" id="GAJ23242.1"/>
    </source>
</evidence>
<dbReference type="AlphaFoldDB" id="X1VRQ7"/>
<protein>
    <recommendedName>
        <fullName evidence="1">Fido domain-containing protein</fullName>
    </recommendedName>
</protein>
<accession>X1VRQ7</accession>
<dbReference type="PROSITE" id="PS51459">
    <property type="entry name" value="FIDO"/>
    <property type="match status" value="1"/>
</dbReference>
<feature type="domain" description="Fido" evidence="1">
    <location>
        <begin position="1"/>
        <end position="58"/>
    </location>
</feature>
<name>X1VRQ7_9ZZZZ</name>
<dbReference type="EMBL" id="BARW01042589">
    <property type="protein sequence ID" value="GAJ23242.1"/>
    <property type="molecule type" value="Genomic_DNA"/>
</dbReference>
<gene>
    <name evidence="2" type="ORF">S12H4_63018</name>
</gene>
<organism evidence="2">
    <name type="scientific">marine sediment metagenome</name>
    <dbReference type="NCBI Taxonomy" id="412755"/>
    <lineage>
        <taxon>unclassified sequences</taxon>
        <taxon>metagenomes</taxon>
        <taxon>ecological metagenomes</taxon>
    </lineage>
</organism>
<reference evidence="2" key="1">
    <citation type="journal article" date="2014" name="Front. Microbiol.">
        <title>High frequency of phylogenetically diverse reductive dehalogenase-homologous genes in deep subseafloor sedimentary metagenomes.</title>
        <authorList>
            <person name="Kawai M."/>
            <person name="Futagami T."/>
            <person name="Toyoda A."/>
            <person name="Takaki Y."/>
            <person name="Nishi S."/>
            <person name="Hori S."/>
            <person name="Arai W."/>
            <person name="Tsubouchi T."/>
            <person name="Morono Y."/>
            <person name="Uchiyama I."/>
            <person name="Ito T."/>
            <person name="Fujiyama A."/>
            <person name="Inagaki F."/>
            <person name="Takami H."/>
        </authorList>
    </citation>
    <scope>NUCLEOTIDE SEQUENCE</scope>
    <source>
        <strain evidence="2">Expedition CK06-06</strain>
    </source>
</reference>
<dbReference type="Gene3D" id="1.20.120.1870">
    <property type="entry name" value="Fic/DOC protein, Fido domain"/>
    <property type="match status" value="1"/>
</dbReference>
<evidence type="ECO:0000259" key="1">
    <source>
        <dbReference type="PROSITE" id="PS51459"/>
    </source>
</evidence>
<dbReference type="InterPro" id="IPR053737">
    <property type="entry name" value="Type_II_TA_Toxin"/>
</dbReference>
<dbReference type="Pfam" id="PF02661">
    <property type="entry name" value="Fic"/>
    <property type="match status" value="1"/>
</dbReference>